<keyword evidence="4" id="KW-1003">Cell membrane</keyword>
<comment type="similarity">
    <text evidence="2">Belongs to the YajC family.</text>
</comment>
<evidence type="ECO:0000256" key="8">
    <source>
        <dbReference type="ARBA" id="ARBA00023010"/>
    </source>
</evidence>
<reference evidence="11 12" key="1">
    <citation type="journal article" date="2018" name="Nat. Biotechnol.">
        <title>A standardized bacterial taxonomy based on genome phylogeny substantially revises the tree of life.</title>
        <authorList>
            <person name="Parks D.H."/>
            <person name="Chuvochina M."/>
            <person name="Waite D.W."/>
            <person name="Rinke C."/>
            <person name="Skarshewski A."/>
            <person name="Chaumeil P.A."/>
            <person name="Hugenholtz P."/>
        </authorList>
    </citation>
    <scope>NUCLEOTIDE SEQUENCE [LARGE SCALE GENOMIC DNA]</scope>
    <source>
        <strain evidence="11">UBA9956</strain>
    </source>
</reference>
<comment type="subcellular location">
    <subcellularLocation>
        <location evidence="1">Cell membrane</location>
        <topology evidence="1">Single-pass membrane protein</topology>
    </subcellularLocation>
</comment>
<evidence type="ECO:0000256" key="5">
    <source>
        <dbReference type="ARBA" id="ARBA00022692"/>
    </source>
</evidence>
<dbReference type="AlphaFoldDB" id="A0A350HA29"/>
<evidence type="ECO:0000256" key="6">
    <source>
        <dbReference type="ARBA" id="ARBA00022927"/>
    </source>
</evidence>
<dbReference type="GO" id="GO:0005886">
    <property type="term" value="C:plasma membrane"/>
    <property type="evidence" value="ECO:0007669"/>
    <property type="project" value="UniProtKB-SubCell"/>
</dbReference>
<dbReference type="PANTHER" id="PTHR33909:SF1">
    <property type="entry name" value="SEC TRANSLOCON ACCESSORY COMPLEX SUBUNIT YAJC"/>
    <property type="match status" value="1"/>
</dbReference>
<feature type="transmembrane region" description="Helical" evidence="10">
    <location>
        <begin position="20"/>
        <end position="38"/>
    </location>
</feature>
<keyword evidence="5 10" id="KW-0812">Transmembrane</keyword>
<dbReference type="EMBL" id="DMZY01000128">
    <property type="protein sequence ID" value="HAV92395.1"/>
    <property type="molecule type" value="Genomic_DNA"/>
</dbReference>
<evidence type="ECO:0000256" key="4">
    <source>
        <dbReference type="ARBA" id="ARBA00022475"/>
    </source>
</evidence>
<dbReference type="PANTHER" id="PTHR33909">
    <property type="entry name" value="SEC TRANSLOCON ACCESSORY COMPLEX SUBUNIT YAJC"/>
    <property type="match status" value="1"/>
</dbReference>
<comment type="caution">
    <text evidence="11">The sequence shown here is derived from an EMBL/GenBank/DDBJ whole genome shotgun (WGS) entry which is preliminary data.</text>
</comment>
<dbReference type="SMART" id="SM01323">
    <property type="entry name" value="YajC"/>
    <property type="match status" value="1"/>
</dbReference>
<evidence type="ECO:0000256" key="7">
    <source>
        <dbReference type="ARBA" id="ARBA00022989"/>
    </source>
</evidence>
<dbReference type="InterPro" id="IPR003849">
    <property type="entry name" value="Preprotein_translocase_YajC"/>
</dbReference>
<dbReference type="NCBIfam" id="TIGR00739">
    <property type="entry name" value="yajC"/>
    <property type="match status" value="1"/>
</dbReference>
<evidence type="ECO:0000313" key="12">
    <source>
        <dbReference type="Proteomes" id="UP000264062"/>
    </source>
</evidence>
<keyword evidence="6" id="KW-0653">Protein transport</keyword>
<dbReference type="GO" id="GO:0015031">
    <property type="term" value="P:protein transport"/>
    <property type="evidence" value="ECO:0007669"/>
    <property type="project" value="UniProtKB-KW"/>
</dbReference>
<keyword evidence="7 10" id="KW-1133">Transmembrane helix</keyword>
<evidence type="ECO:0000256" key="9">
    <source>
        <dbReference type="ARBA" id="ARBA00023136"/>
    </source>
</evidence>
<dbReference type="Proteomes" id="UP000264062">
    <property type="component" value="Unassembled WGS sequence"/>
</dbReference>
<gene>
    <name evidence="11" type="primary">yajC</name>
    <name evidence="11" type="ORF">DCW38_04360</name>
</gene>
<evidence type="ECO:0000256" key="1">
    <source>
        <dbReference type="ARBA" id="ARBA00004162"/>
    </source>
</evidence>
<keyword evidence="8" id="KW-0811">Translocation</keyword>
<keyword evidence="3" id="KW-0813">Transport</keyword>
<evidence type="ECO:0000256" key="2">
    <source>
        <dbReference type="ARBA" id="ARBA00006742"/>
    </source>
</evidence>
<organism evidence="11 12">
    <name type="scientific">candidate division WOR-3 bacterium</name>
    <dbReference type="NCBI Taxonomy" id="2052148"/>
    <lineage>
        <taxon>Bacteria</taxon>
        <taxon>Bacteria division WOR-3</taxon>
    </lineage>
</organism>
<evidence type="ECO:0000313" key="11">
    <source>
        <dbReference type="EMBL" id="HAV92395.1"/>
    </source>
</evidence>
<dbReference type="PRINTS" id="PR01853">
    <property type="entry name" value="YAJCTRNLCASE"/>
</dbReference>
<dbReference type="Pfam" id="PF02699">
    <property type="entry name" value="YajC"/>
    <property type="match status" value="1"/>
</dbReference>
<protein>
    <submittedName>
        <fullName evidence="11">Preprotein translocase subunit YajC</fullName>
    </submittedName>
</protein>
<keyword evidence="9 10" id="KW-0472">Membrane</keyword>
<evidence type="ECO:0000256" key="3">
    <source>
        <dbReference type="ARBA" id="ARBA00022448"/>
    </source>
</evidence>
<proteinExistence type="inferred from homology"/>
<sequence length="108" mass="11969">MLVKMLLFAQATAPHQNPLISLLPIVIMFVALYFLFIMPQQKADKKHKEMLKSLDKGAKVLLSSGIIGTITNVKEDILVIEIAPKVEIKVIKGTVTKKLEGDQDIKDA</sequence>
<evidence type="ECO:0000256" key="10">
    <source>
        <dbReference type="SAM" id="Phobius"/>
    </source>
</evidence>
<accession>A0A350HA29</accession>
<name>A0A350HA29_UNCW3</name>